<accession>A0ABW9ZU23</accession>
<dbReference type="SUPFAM" id="SSF56300">
    <property type="entry name" value="Metallo-dependent phosphatases"/>
    <property type="match status" value="1"/>
</dbReference>
<feature type="domain" description="Pyrrolo-quinoline quinone repeat" evidence="3">
    <location>
        <begin position="313"/>
        <end position="537"/>
    </location>
</feature>
<name>A0ABW9ZU23_9BACT</name>
<dbReference type="PANTHER" id="PTHR34512">
    <property type="entry name" value="CELL SURFACE PROTEIN"/>
    <property type="match status" value="1"/>
</dbReference>
<dbReference type="InterPro" id="IPR029052">
    <property type="entry name" value="Metallo-depent_PP-like"/>
</dbReference>
<dbReference type="InterPro" id="IPR002372">
    <property type="entry name" value="PQQ_rpt_dom"/>
</dbReference>
<reference evidence="4 5" key="1">
    <citation type="submission" date="2020-01" db="EMBL/GenBank/DDBJ databases">
        <title>Genome analysis.</title>
        <authorList>
            <person name="Wu S."/>
            <person name="Wang G."/>
        </authorList>
    </citation>
    <scope>NUCLEOTIDE SEQUENCE [LARGE SCALE GENOMIC DNA]</scope>
    <source>
        <strain evidence="4 5">SYL130</strain>
    </source>
</reference>
<dbReference type="InterPro" id="IPR018391">
    <property type="entry name" value="PQQ_b-propeller_rpt"/>
</dbReference>
<feature type="chain" id="PRO_5046835608" evidence="1">
    <location>
        <begin position="20"/>
        <end position="615"/>
    </location>
</feature>
<proteinExistence type="predicted"/>
<evidence type="ECO:0000313" key="5">
    <source>
        <dbReference type="Proteomes" id="UP000753802"/>
    </source>
</evidence>
<gene>
    <name evidence="4" type="ORF">GWC95_02170</name>
</gene>
<protein>
    <submittedName>
        <fullName evidence="4">PQQ-binding-like beta-propeller repeat protein</fullName>
    </submittedName>
</protein>
<dbReference type="Gene3D" id="2.130.10.10">
    <property type="entry name" value="YVTN repeat-like/Quinoprotein amine dehydrogenase"/>
    <property type="match status" value="1"/>
</dbReference>
<comment type="caution">
    <text evidence="4">The sequence shown here is derived from an EMBL/GenBank/DDBJ whole genome shotgun (WGS) entry which is preliminary data.</text>
</comment>
<evidence type="ECO:0000259" key="3">
    <source>
        <dbReference type="Pfam" id="PF13360"/>
    </source>
</evidence>
<feature type="domain" description="Calcineurin-like phosphoesterase" evidence="2">
    <location>
        <begin position="24"/>
        <end position="201"/>
    </location>
</feature>
<organism evidence="4 5">
    <name type="scientific">Sediminibacterium roseum</name>
    <dbReference type="NCBI Taxonomy" id="1978412"/>
    <lineage>
        <taxon>Bacteria</taxon>
        <taxon>Pseudomonadati</taxon>
        <taxon>Bacteroidota</taxon>
        <taxon>Chitinophagia</taxon>
        <taxon>Chitinophagales</taxon>
        <taxon>Chitinophagaceae</taxon>
        <taxon>Sediminibacterium</taxon>
    </lineage>
</organism>
<dbReference type="Gene3D" id="3.60.21.10">
    <property type="match status" value="1"/>
</dbReference>
<dbReference type="InterPro" id="IPR011047">
    <property type="entry name" value="Quinoprotein_ADH-like_sf"/>
</dbReference>
<dbReference type="RefSeq" id="WP_161817027.1">
    <property type="nucleotide sequence ID" value="NZ_JAACJS010000002.1"/>
</dbReference>
<dbReference type="InterPro" id="IPR004843">
    <property type="entry name" value="Calcineurin-like_PHP"/>
</dbReference>
<evidence type="ECO:0000259" key="2">
    <source>
        <dbReference type="Pfam" id="PF00149"/>
    </source>
</evidence>
<dbReference type="PANTHER" id="PTHR34512:SF30">
    <property type="entry name" value="OUTER MEMBRANE PROTEIN ASSEMBLY FACTOR BAMB"/>
    <property type="match status" value="1"/>
</dbReference>
<evidence type="ECO:0000313" key="4">
    <source>
        <dbReference type="EMBL" id="NCI48713.1"/>
    </source>
</evidence>
<dbReference type="EMBL" id="JAACJS010000002">
    <property type="protein sequence ID" value="NCI48713.1"/>
    <property type="molecule type" value="Genomic_DNA"/>
</dbReference>
<feature type="signal peptide" evidence="1">
    <location>
        <begin position="1"/>
        <end position="19"/>
    </location>
</feature>
<dbReference type="Pfam" id="PF13360">
    <property type="entry name" value="PQQ_2"/>
    <property type="match status" value="1"/>
</dbReference>
<sequence>MKRFMLLLALSAGVFCADAQWKPFRFAFISDTHISAPGGTQEEDLRRTVADINAMNDIAFVVITGDITELGTDAEIRLAKEILDGLKVKYYIIPGNHDSGWSESGGVTFGNVFGYDKFNFEYNGIHFLGCASGPFVRMSDGHIPRDAVNWLDKELKKIDPKEPVVFLNHYPIDNALDNWYEAIDRLKQHNTLAILCGHGHNNHALNFEEIPGVMGRSNLRAKAEYGGYNLVEVRTDSMIFSERTPGIATKKPWTRVKLEPHQYDLTKTFPRPSYKVNDSFPSVRSKWTYASDANVISTPAVTSKLVIFGNAVGRVDALSLSNGKKQWSFTTDGSVFSSPAVSNNKVVFGSGDGYVYCLNTANGKQVWKYKTGAAVLGCPLISGNTVYIGGSDHHFRAIDLSTGTEIWNFEGLEGPVMSTPVLYKNTLVFGAWDRHLYALDAATGKMVWKWNNGSTVRNFSPAACIPVIHDDVVYVVAPDRYLSAIDFTTGKTLWRNNESTVRESIGISADGKFVYGKTMNDTIVAFPTSKEKQRAAWKLDCGFGYEHVPSMLIEKDGLVFFGTKNGQVYAINPGTLKRVWTAKIDNSMVNTVNVINGKQVLASTMDGKIALLESN</sequence>
<dbReference type="Proteomes" id="UP000753802">
    <property type="component" value="Unassembled WGS sequence"/>
</dbReference>
<evidence type="ECO:0000256" key="1">
    <source>
        <dbReference type="SAM" id="SignalP"/>
    </source>
</evidence>
<dbReference type="SUPFAM" id="SSF50998">
    <property type="entry name" value="Quinoprotein alcohol dehydrogenase-like"/>
    <property type="match status" value="2"/>
</dbReference>
<keyword evidence="5" id="KW-1185">Reference proteome</keyword>
<dbReference type="Pfam" id="PF00149">
    <property type="entry name" value="Metallophos"/>
    <property type="match status" value="1"/>
</dbReference>
<dbReference type="InterPro" id="IPR015943">
    <property type="entry name" value="WD40/YVTN_repeat-like_dom_sf"/>
</dbReference>
<keyword evidence="1" id="KW-0732">Signal</keyword>
<dbReference type="SMART" id="SM00564">
    <property type="entry name" value="PQQ"/>
    <property type="match status" value="6"/>
</dbReference>